<proteinExistence type="predicted"/>
<gene>
    <name evidence="1" type="ORF">RFULGI_LOCUS19200</name>
</gene>
<dbReference type="Proteomes" id="UP000789396">
    <property type="component" value="Unassembled WGS sequence"/>
</dbReference>
<keyword evidence="2" id="KW-1185">Reference proteome</keyword>
<accession>A0A9N9PF92</accession>
<feature type="non-terminal residue" evidence="1">
    <location>
        <position position="44"/>
    </location>
</feature>
<name>A0A9N9PF92_9GLOM</name>
<reference evidence="1" key="1">
    <citation type="submission" date="2021-06" db="EMBL/GenBank/DDBJ databases">
        <authorList>
            <person name="Kallberg Y."/>
            <person name="Tangrot J."/>
            <person name="Rosling A."/>
        </authorList>
    </citation>
    <scope>NUCLEOTIDE SEQUENCE</scope>
    <source>
        <strain evidence="1">IN212</strain>
    </source>
</reference>
<organism evidence="1 2">
    <name type="scientific">Racocetra fulgida</name>
    <dbReference type="NCBI Taxonomy" id="60492"/>
    <lineage>
        <taxon>Eukaryota</taxon>
        <taxon>Fungi</taxon>
        <taxon>Fungi incertae sedis</taxon>
        <taxon>Mucoromycota</taxon>
        <taxon>Glomeromycotina</taxon>
        <taxon>Glomeromycetes</taxon>
        <taxon>Diversisporales</taxon>
        <taxon>Gigasporaceae</taxon>
        <taxon>Racocetra</taxon>
    </lineage>
</organism>
<dbReference type="EMBL" id="CAJVPZ010091383">
    <property type="protein sequence ID" value="CAG8815523.1"/>
    <property type="molecule type" value="Genomic_DNA"/>
</dbReference>
<sequence>LVMKDNFDQNNKCYCWYNPSYIVYEKPIRDKSVYEKYQSDFSAE</sequence>
<protein>
    <submittedName>
        <fullName evidence="1">6181_t:CDS:1</fullName>
    </submittedName>
</protein>
<evidence type="ECO:0000313" key="2">
    <source>
        <dbReference type="Proteomes" id="UP000789396"/>
    </source>
</evidence>
<dbReference type="AlphaFoldDB" id="A0A9N9PF92"/>
<feature type="non-terminal residue" evidence="1">
    <location>
        <position position="1"/>
    </location>
</feature>
<evidence type="ECO:0000313" key="1">
    <source>
        <dbReference type="EMBL" id="CAG8815523.1"/>
    </source>
</evidence>
<comment type="caution">
    <text evidence="1">The sequence shown here is derived from an EMBL/GenBank/DDBJ whole genome shotgun (WGS) entry which is preliminary data.</text>
</comment>